<reference evidence="2 3" key="1">
    <citation type="submission" date="2016-03" db="EMBL/GenBank/DDBJ databases">
        <title>Genome sequence of Providencia stuartii strain, isolated from the salivary glands of larval Lucilia sericata.</title>
        <authorList>
            <person name="Yuan Y."/>
            <person name="Zhang Y."/>
            <person name="Fu S."/>
            <person name="Crippen T.L."/>
            <person name="Visi D."/>
            <person name="Benbow M.E."/>
            <person name="Allen M."/>
            <person name="Tomberlin J.K."/>
            <person name="Sze S.-H."/>
            <person name="Tarone A.M."/>
        </authorList>
    </citation>
    <scope>NUCLEOTIDE SEQUENCE [LARGE SCALE GENOMIC DNA]</scope>
    <source>
        <strain evidence="2 3">Crippen</strain>
    </source>
</reference>
<accession>A0A1S1HVW7</accession>
<dbReference type="AlphaFoldDB" id="A0A1S1HVW7"/>
<evidence type="ECO:0000313" key="3">
    <source>
        <dbReference type="Proteomes" id="UP000179588"/>
    </source>
</evidence>
<dbReference type="InterPro" id="IPR036479">
    <property type="entry name" value="STb_sf"/>
</dbReference>
<dbReference type="Gene3D" id="1.20.10.10">
    <property type="entry name" value="Heat-stable enterotoxin B"/>
    <property type="match status" value="1"/>
</dbReference>
<evidence type="ECO:0000256" key="1">
    <source>
        <dbReference type="SAM" id="SignalP"/>
    </source>
</evidence>
<dbReference type="Proteomes" id="UP000179588">
    <property type="component" value="Unassembled WGS sequence"/>
</dbReference>
<keyword evidence="1" id="KW-0732">Signal</keyword>
<dbReference type="SUPFAM" id="SSF57007">
    <property type="entry name" value="Heat-stable enterotoxin B"/>
    <property type="match status" value="1"/>
</dbReference>
<organism evidence="2 3">
    <name type="scientific">Providencia stuartii</name>
    <dbReference type="NCBI Taxonomy" id="588"/>
    <lineage>
        <taxon>Bacteria</taxon>
        <taxon>Pseudomonadati</taxon>
        <taxon>Pseudomonadota</taxon>
        <taxon>Gammaproteobacteria</taxon>
        <taxon>Enterobacterales</taxon>
        <taxon>Morganellaceae</taxon>
        <taxon>Providencia</taxon>
    </lineage>
</organism>
<name>A0A1S1HVW7_PROST</name>
<protein>
    <recommendedName>
        <fullName evidence="4">Lipoprotein</fullName>
    </recommendedName>
</protein>
<feature type="signal peptide" evidence="1">
    <location>
        <begin position="1"/>
        <end position="21"/>
    </location>
</feature>
<evidence type="ECO:0008006" key="4">
    <source>
        <dbReference type="Google" id="ProtNLM"/>
    </source>
</evidence>
<dbReference type="InterPro" id="IPR015160">
    <property type="entry name" value="STb_secrete"/>
</dbReference>
<comment type="caution">
    <text evidence="2">The sequence shown here is derived from an EMBL/GenBank/DDBJ whole genome shotgun (WGS) entry which is preliminary data.</text>
</comment>
<dbReference type="OrthoDB" id="9925785at2"/>
<gene>
    <name evidence="2" type="ORF">A3Q29_14225</name>
</gene>
<dbReference type="EMBL" id="LVIE01000035">
    <property type="protein sequence ID" value="OHT25453.1"/>
    <property type="molecule type" value="Genomic_DNA"/>
</dbReference>
<keyword evidence="3" id="KW-1185">Reference proteome</keyword>
<sequence length="64" mass="6511">MKKIVIASALILQILAFNSYADDGKCEAYHQAILDNCNSGYGGIGSGSMGACLGAQIGAWVAGC</sequence>
<dbReference type="Pfam" id="PF09075">
    <property type="entry name" value="STb_secrete"/>
    <property type="match status" value="1"/>
</dbReference>
<proteinExistence type="predicted"/>
<evidence type="ECO:0000313" key="2">
    <source>
        <dbReference type="EMBL" id="OHT25453.1"/>
    </source>
</evidence>
<feature type="chain" id="PRO_5010294747" description="Lipoprotein" evidence="1">
    <location>
        <begin position="22"/>
        <end position="64"/>
    </location>
</feature>
<dbReference type="RefSeq" id="WP_070925529.1">
    <property type="nucleotide sequence ID" value="NZ_VAUE01000019.1"/>
</dbReference>